<evidence type="ECO:0000256" key="1">
    <source>
        <dbReference type="SAM" id="SignalP"/>
    </source>
</evidence>
<feature type="signal peptide" evidence="1">
    <location>
        <begin position="1"/>
        <end position="19"/>
    </location>
</feature>
<evidence type="ECO:0008006" key="3">
    <source>
        <dbReference type="Google" id="ProtNLM"/>
    </source>
</evidence>
<feature type="chain" id="PRO_5004268828" description="Secreted salivary protein" evidence="1">
    <location>
        <begin position="20"/>
        <end position="137"/>
    </location>
</feature>
<proteinExistence type="evidence at transcript level"/>
<evidence type="ECO:0000313" key="2">
    <source>
        <dbReference type="EMBL" id="AAU06538.1"/>
    </source>
</evidence>
<reference evidence="2" key="1">
    <citation type="journal article" date="2005" name="Insect Mol. Biol.">
        <title>Midgut and salivary gland transcriptomes of the arbovirus vector Culicoides sonorensis (Diptera: Ceratopogonidae).</title>
        <authorList>
            <person name="Campbell C.L."/>
            <person name="Vandyke K.A."/>
            <person name="Letchworth G.J."/>
            <person name="Drolet B.S."/>
            <person name="Hanekamp T."/>
            <person name="Wilson W.C."/>
        </authorList>
    </citation>
    <scope>NUCLEOTIDE SEQUENCE</scope>
</reference>
<organism evidence="2">
    <name type="scientific">Culicoides sonorensis</name>
    <name type="common">Biting midge</name>
    <dbReference type="NCBI Taxonomy" id="179676"/>
    <lineage>
        <taxon>Eukaryota</taxon>
        <taxon>Metazoa</taxon>
        <taxon>Ecdysozoa</taxon>
        <taxon>Arthropoda</taxon>
        <taxon>Hexapoda</taxon>
        <taxon>Insecta</taxon>
        <taxon>Pterygota</taxon>
        <taxon>Neoptera</taxon>
        <taxon>Endopterygota</taxon>
        <taxon>Diptera</taxon>
        <taxon>Nematocera</taxon>
        <taxon>Chironomoidea</taxon>
        <taxon>Ceratopogonidae</taxon>
        <taxon>Ceratopogoninae</taxon>
        <taxon>Culicoides</taxon>
        <taxon>Monoculicoides</taxon>
    </lineage>
</organism>
<dbReference type="EMBL" id="AY603630">
    <property type="protein sequence ID" value="AAU06538.1"/>
    <property type="molecule type" value="mRNA"/>
</dbReference>
<name>Q66TZ6_CULSO</name>
<sequence>MSKILLCFTLLCLFYLTNGQRANCKICKLDGKCLVPDKNGNLLAKSDVNFAWSFTVFDRIQSMKDNKIYNLCGLNNNKIGLFTAEKYEGADCEWKLSGMENQLFAIKNVQYKTYINVDEGQQAPELKGTVDQWKVQC</sequence>
<accession>Q66TZ6</accession>
<protein>
    <recommendedName>
        <fullName evidence="3">Secreted salivary protein</fullName>
    </recommendedName>
</protein>
<dbReference type="AlphaFoldDB" id="Q66TZ6"/>
<keyword evidence="1" id="KW-0732">Signal</keyword>